<organism evidence="2 3">
    <name type="scientific">Rotaria magnacalcarata</name>
    <dbReference type="NCBI Taxonomy" id="392030"/>
    <lineage>
        <taxon>Eukaryota</taxon>
        <taxon>Metazoa</taxon>
        <taxon>Spiralia</taxon>
        <taxon>Gnathifera</taxon>
        <taxon>Rotifera</taxon>
        <taxon>Eurotatoria</taxon>
        <taxon>Bdelloidea</taxon>
        <taxon>Philodinida</taxon>
        <taxon>Philodinidae</taxon>
        <taxon>Rotaria</taxon>
    </lineage>
</organism>
<evidence type="ECO:0000313" key="2">
    <source>
        <dbReference type="EMBL" id="CAF5224544.1"/>
    </source>
</evidence>
<reference evidence="2" key="1">
    <citation type="submission" date="2021-02" db="EMBL/GenBank/DDBJ databases">
        <authorList>
            <person name="Nowell W R."/>
        </authorList>
    </citation>
    <scope>NUCLEOTIDE SEQUENCE</scope>
</reference>
<evidence type="ECO:0000259" key="1">
    <source>
        <dbReference type="Pfam" id="PF26215"/>
    </source>
</evidence>
<protein>
    <recommendedName>
        <fullName evidence="1">Helix-turn-helix domain-containing protein</fullName>
    </recommendedName>
</protein>
<name>A0A8S3K7A7_9BILA</name>
<dbReference type="EMBL" id="CAJOBI010357269">
    <property type="protein sequence ID" value="CAF5224544.1"/>
    <property type="molecule type" value="Genomic_DNA"/>
</dbReference>
<dbReference type="InterPro" id="IPR058912">
    <property type="entry name" value="HTH_animal"/>
</dbReference>
<dbReference type="PANTHER" id="PTHR21301:SF10">
    <property type="entry name" value="REVERSE TRANSCRIPTASE DOMAIN-CONTAINING PROTEIN"/>
    <property type="match status" value="1"/>
</dbReference>
<dbReference type="Pfam" id="PF26215">
    <property type="entry name" value="HTH_animal"/>
    <property type="match status" value="1"/>
</dbReference>
<evidence type="ECO:0000313" key="3">
    <source>
        <dbReference type="Proteomes" id="UP000676336"/>
    </source>
</evidence>
<feature type="non-terminal residue" evidence="2">
    <location>
        <position position="156"/>
    </location>
</feature>
<feature type="domain" description="Helix-turn-helix" evidence="1">
    <location>
        <begin position="64"/>
        <end position="122"/>
    </location>
</feature>
<sequence length="156" mass="18446">FFTSNESIEIVEQLLQDANTWHPNIKLEYNIGSSVPFLDVLVSNQQGHLHTCVYHKPSAEPDVVPFISDHPRYTFPNIIQTALVRAIRYSSTFEAFNNERRTIRLMLLYNGYPSAYIDKQFRNIFNNYLSPYTILPFLKNEEDFFRLRDEYMKKPT</sequence>
<comment type="caution">
    <text evidence="2">The sequence shown here is derived from an EMBL/GenBank/DDBJ whole genome shotgun (WGS) entry which is preliminary data.</text>
</comment>
<proteinExistence type="predicted"/>
<dbReference type="PANTHER" id="PTHR21301">
    <property type="entry name" value="REVERSE TRANSCRIPTASE"/>
    <property type="match status" value="1"/>
</dbReference>
<feature type="non-terminal residue" evidence="2">
    <location>
        <position position="1"/>
    </location>
</feature>
<dbReference type="AlphaFoldDB" id="A0A8S3K7A7"/>
<accession>A0A8S3K7A7</accession>
<dbReference type="Proteomes" id="UP000676336">
    <property type="component" value="Unassembled WGS sequence"/>
</dbReference>
<gene>
    <name evidence="2" type="ORF">SMN809_LOCUS83851</name>
</gene>